<dbReference type="PANTHER" id="PTHR31790:SF526">
    <property type="entry name" value="OS12G0618150 PROTEIN"/>
    <property type="match status" value="1"/>
</dbReference>
<dbReference type="InterPro" id="IPR017451">
    <property type="entry name" value="F-box-assoc_interact_dom"/>
</dbReference>
<gene>
    <name evidence="2" type="ORF">TSUD_56040</name>
</gene>
<dbReference type="EMBL" id="DF973332">
    <property type="protein sequence ID" value="GAU26306.1"/>
    <property type="molecule type" value="Genomic_DNA"/>
</dbReference>
<organism evidence="2 3">
    <name type="scientific">Trifolium subterraneum</name>
    <name type="common">Subterranean clover</name>
    <dbReference type="NCBI Taxonomy" id="3900"/>
    <lineage>
        <taxon>Eukaryota</taxon>
        <taxon>Viridiplantae</taxon>
        <taxon>Streptophyta</taxon>
        <taxon>Embryophyta</taxon>
        <taxon>Tracheophyta</taxon>
        <taxon>Spermatophyta</taxon>
        <taxon>Magnoliopsida</taxon>
        <taxon>eudicotyledons</taxon>
        <taxon>Gunneridae</taxon>
        <taxon>Pentapetalae</taxon>
        <taxon>rosids</taxon>
        <taxon>fabids</taxon>
        <taxon>Fabales</taxon>
        <taxon>Fabaceae</taxon>
        <taxon>Papilionoideae</taxon>
        <taxon>50 kb inversion clade</taxon>
        <taxon>NPAAA clade</taxon>
        <taxon>Hologalegina</taxon>
        <taxon>IRL clade</taxon>
        <taxon>Trifolieae</taxon>
        <taxon>Trifolium</taxon>
    </lineage>
</organism>
<dbReference type="InterPro" id="IPR052361">
    <property type="entry name" value="F-box_domain"/>
</dbReference>
<dbReference type="AlphaFoldDB" id="A0A2Z6M379"/>
<feature type="domain" description="F-box associated beta-propeller type 3" evidence="1">
    <location>
        <begin position="14"/>
        <end position="182"/>
    </location>
</feature>
<evidence type="ECO:0000259" key="1">
    <source>
        <dbReference type="Pfam" id="PF08268"/>
    </source>
</evidence>
<name>A0A2Z6M379_TRISU</name>
<sequence>MSSISHVADLDYFYGFGYDQSTDDYLVVSMSSPYHTKSYLEFFSLRAYKWKQYPTHINYSNSTEDDRKAGSLFNGAIHWIASRCDLQEDVIVAFDLIERKLLHMHLPDQFEIDYYCGLWVFREFLSLWNMDKDTVEIWVMKEYKVHSSWTKTHVLPIIDAIPANYFYPLCCTKSGDIVGTYGYFKLMKYNDVGQLLGCCSYFNNQYGFQVAMYTESLLSLPGDTQEEE</sequence>
<dbReference type="PANTHER" id="PTHR31790">
    <property type="entry name" value="OS02G0783600 PROTEIN"/>
    <property type="match status" value="1"/>
</dbReference>
<evidence type="ECO:0000313" key="3">
    <source>
        <dbReference type="Proteomes" id="UP000242715"/>
    </source>
</evidence>
<dbReference type="InterPro" id="IPR013187">
    <property type="entry name" value="F-box-assoc_dom_typ3"/>
</dbReference>
<reference evidence="3" key="1">
    <citation type="journal article" date="2017" name="Front. Plant Sci.">
        <title>Climate Clever Clovers: New Paradigm to Reduce the Environmental Footprint of Ruminants by Breeding Low Methanogenic Forages Utilizing Haplotype Variation.</title>
        <authorList>
            <person name="Kaur P."/>
            <person name="Appels R."/>
            <person name="Bayer P.E."/>
            <person name="Keeble-Gagnere G."/>
            <person name="Wang J."/>
            <person name="Hirakawa H."/>
            <person name="Shirasawa K."/>
            <person name="Vercoe P."/>
            <person name="Stefanova K."/>
            <person name="Durmic Z."/>
            <person name="Nichols P."/>
            <person name="Revell C."/>
            <person name="Isobe S.N."/>
            <person name="Edwards D."/>
            <person name="Erskine W."/>
        </authorList>
    </citation>
    <scope>NUCLEOTIDE SEQUENCE [LARGE SCALE GENOMIC DNA]</scope>
    <source>
        <strain evidence="3">cv. Daliak</strain>
    </source>
</reference>
<dbReference type="OrthoDB" id="1428748at2759"/>
<accession>A0A2Z6M379</accession>
<evidence type="ECO:0000313" key="2">
    <source>
        <dbReference type="EMBL" id="GAU26306.1"/>
    </source>
</evidence>
<dbReference type="NCBIfam" id="TIGR01640">
    <property type="entry name" value="F_box_assoc_1"/>
    <property type="match status" value="1"/>
</dbReference>
<dbReference type="Pfam" id="PF08268">
    <property type="entry name" value="FBA_3"/>
    <property type="match status" value="1"/>
</dbReference>
<proteinExistence type="predicted"/>
<dbReference type="Proteomes" id="UP000242715">
    <property type="component" value="Unassembled WGS sequence"/>
</dbReference>
<protein>
    <recommendedName>
        <fullName evidence="1">F-box associated beta-propeller type 3 domain-containing protein</fullName>
    </recommendedName>
</protein>
<keyword evidence="3" id="KW-1185">Reference proteome</keyword>